<keyword evidence="2 6" id="KW-0489">Methyltransferase</keyword>
<dbReference type="GO" id="GO:0070038">
    <property type="term" value="F:rRNA (pseudouridine-N3-)-methyltransferase activity"/>
    <property type="evidence" value="ECO:0007669"/>
    <property type="project" value="UniProtKB-UniRule"/>
</dbReference>
<dbReference type="GO" id="GO:0005737">
    <property type="term" value="C:cytoplasm"/>
    <property type="evidence" value="ECO:0007669"/>
    <property type="project" value="UniProtKB-SubCell"/>
</dbReference>
<dbReference type="Gene3D" id="3.40.1280.10">
    <property type="match status" value="1"/>
</dbReference>
<proteinExistence type="inferred from homology"/>
<reference evidence="7 8" key="1">
    <citation type="submission" date="2017-09" db="EMBL/GenBank/DDBJ databases">
        <title>Bacterial strain isolated from the female urinary microbiota.</title>
        <authorList>
            <person name="Thomas-White K."/>
            <person name="Kumar N."/>
            <person name="Forster S."/>
            <person name="Putonti C."/>
            <person name="Lawley T."/>
            <person name="Wolfe A.J."/>
        </authorList>
    </citation>
    <scope>NUCLEOTIDE SEQUENCE [LARGE SCALE GENOMIC DNA]</scope>
    <source>
        <strain evidence="7 8">UMB0115</strain>
    </source>
</reference>
<evidence type="ECO:0000256" key="2">
    <source>
        <dbReference type="ARBA" id="ARBA00022603"/>
    </source>
</evidence>
<dbReference type="PIRSF" id="PIRSF004505">
    <property type="entry name" value="MT_bac"/>
    <property type="match status" value="1"/>
</dbReference>
<accession>A0A2N6ST00</accession>
<dbReference type="NCBIfam" id="NF000985">
    <property type="entry name" value="PRK00103.1-3"/>
    <property type="match status" value="1"/>
</dbReference>
<evidence type="ECO:0000256" key="1">
    <source>
        <dbReference type="ARBA" id="ARBA00022552"/>
    </source>
</evidence>
<keyword evidence="1 6" id="KW-0698">rRNA processing</keyword>
<evidence type="ECO:0000313" key="8">
    <source>
        <dbReference type="Proteomes" id="UP000235723"/>
    </source>
</evidence>
<dbReference type="PANTHER" id="PTHR33603:SF1">
    <property type="entry name" value="RIBOSOMAL RNA LARGE SUBUNIT METHYLTRANSFERASE H"/>
    <property type="match status" value="1"/>
</dbReference>
<comment type="similarity">
    <text evidence="5 6">Belongs to the RNA methyltransferase RlmH family.</text>
</comment>
<keyword evidence="6" id="KW-0963">Cytoplasm</keyword>
<gene>
    <name evidence="6" type="primary">rlmH</name>
    <name evidence="7" type="ORF">CJ208_04835</name>
</gene>
<dbReference type="Pfam" id="PF02590">
    <property type="entry name" value="SPOUT_MTase"/>
    <property type="match status" value="1"/>
</dbReference>
<dbReference type="InterPro" id="IPR029028">
    <property type="entry name" value="Alpha/beta_knot_MTases"/>
</dbReference>
<name>A0A2N6ST00_FINMA</name>
<feature type="binding site" evidence="6">
    <location>
        <position position="88"/>
    </location>
    <ligand>
        <name>S-adenosyl-L-methionine</name>
        <dbReference type="ChEBI" id="CHEBI:59789"/>
    </ligand>
</feature>
<dbReference type="EC" id="2.1.1.177" evidence="6"/>
<feature type="binding site" evidence="6">
    <location>
        <position position="120"/>
    </location>
    <ligand>
        <name>S-adenosyl-L-methionine</name>
        <dbReference type="ChEBI" id="CHEBI:59789"/>
    </ligand>
</feature>
<keyword evidence="3 6" id="KW-0808">Transferase</keyword>
<evidence type="ECO:0000256" key="6">
    <source>
        <dbReference type="HAMAP-Rule" id="MF_00658"/>
    </source>
</evidence>
<sequence length="171" mass="19379">MIYLLSKKVVIILNIDIISVGKVKEKYIKLGIAEFSKRLSAHCKLNIIEVDDLSAAENLSDSEKEIVKDKEAEKIMSKIKDNHYVITLEILGNQLTSEKLAAKIENLTVQGHSNICFVIGGSLGLGKSVLDRSDYALSFSKFTFPHQLMRLILLEQIYRSFRIINNLPYHK</sequence>
<dbReference type="AlphaFoldDB" id="A0A2N6ST00"/>
<comment type="subunit">
    <text evidence="6">Homodimer.</text>
</comment>
<comment type="function">
    <text evidence="6">Specifically methylates the pseudouridine at position 1915 (m3Psi1915) in 23S rRNA.</text>
</comment>
<comment type="caution">
    <text evidence="6">Lacks conserved residue(s) required for the propagation of feature annotation.</text>
</comment>
<organism evidence="7 8">
    <name type="scientific">Finegoldia magna</name>
    <name type="common">Peptostreptococcus magnus</name>
    <dbReference type="NCBI Taxonomy" id="1260"/>
    <lineage>
        <taxon>Bacteria</taxon>
        <taxon>Bacillati</taxon>
        <taxon>Bacillota</taxon>
        <taxon>Tissierellia</taxon>
        <taxon>Tissierellales</taxon>
        <taxon>Peptoniphilaceae</taxon>
        <taxon>Finegoldia</taxon>
    </lineage>
</organism>
<dbReference type="PANTHER" id="PTHR33603">
    <property type="entry name" value="METHYLTRANSFERASE"/>
    <property type="match status" value="1"/>
</dbReference>
<dbReference type="CDD" id="cd18081">
    <property type="entry name" value="RlmH-like"/>
    <property type="match status" value="1"/>
</dbReference>
<evidence type="ECO:0000256" key="4">
    <source>
        <dbReference type="ARBA" id="ARBA00022691"/>
    </source>
</evidence>
<dbReference type="Proteomes" id="UP000235723">
    <property type="component" value="Unassembled WGS sequence"/>
</dbReference>
<dbReference type="NCBIfam" id="TIGR00246">
    <property type="entry name" value="tRNA_RlmH_YbeA"/>
    <property type="match status" value="1"/>
</dbReference>
<evidence type="ECO:0000256" key="5">
    <source>
        <dbReference type="ARBA" id="ARBA00038303"/>
    </source>
</evidence>
<comment type="subcellular location">
    <subcellularLocation>
        <location evidence="6">Cytoplasm</location>
    </subcellularLocation>
</comment>
<keyword evidence="4 6" id="KW-0949">S-adenosyl-L-methionine</keyword>
<evidence type="ECO:0000256" key="3">
    <source>
        <dbReference type="ARBA" id="ARBA00022679"/>
    </source>
</evidence>
<comment type="catalytic activity">
    <reaction evidence="6">
        <text>pseudouridine(1915) in 23S rRNA + S-adenosyl-L-methionine = N(3)-methylpseudouridine(1915) in 23S rRNA + S-adenosyl-L-homocysteine + H(+)</text>
        <dbReference type="Rhea" id="RHEA:42752"/>
        <dbReference type="Rhea" id="RHEA-COMP:10221"/>
        <dbReference type="Rhea" id="RHEA-COMP:10222"/>
        <dbReference type="ChEBI" id="CHEBI:15378"/>
        <dbReference type="ChEBI" id="CHEBI:57856"/>
        <dbReference type="ChEBI" id="CHEBI:59789"/>
        <dbReference type="ChEBI" id="CHEBI:65314"/>
        <dbReference type="ChEBI" id="CHEBI:74486"/>
        <dbReference type="EC" id="2.1.1.177"/>
    </reaction>
</comment>
<dbReference type="InterPro" id="IPR029026">
    <property type="entry name" value="tRNA_m1G_MTases_N"/>
</dbReference>
<dbReference type="HAMAP" id="MF_00658">
    <property type="entry name" value="23SrRNA_methyltr_H"/>
    <property type="match status" value="1"/>
</dbReference>
<comment type="caution">
    <text evidence="7">The sequence shown here is derived from an EMBL/GenBank/DDBJ whole genome shotgun (WGS) entry which is preliminary data.</text>
</comment>
<dbReference type="InterPro" id="IPR003742">
    <property type="entry name" value="RlmH-like"/>
</dbReference>
<evidence type="ECO:0000313" key="7">
    <source>
        <dbReference type="EMBL" id="PMC60212.1"/>
    </source>
</evidence>
<dbReference type="SUPFAM" id="SSF75217">
    <property type="entry name" value="alpha/beta knot"/>
    <property type="match status" value="1"/>
</dbReference>
<dbReference type="EMBL" id="PNHD01000005">
    <property type="protein sequence ID" value="PMC60212.1"/>
    <property type="molecule type" value="Genomic_DNA"/>
</dbReference>
<protein>
    <recommendedName>
        <fullName evidence="6">Ribosomal RNA large subunit methyltransferase H</fullName>
        <ecNumber evidence="6">2.1.1.177</ecNumber>
    </recommendedName>
    <alternativeName>
        <fullName evidence="6">23S rRNA (pseudouridine1915-N3)-methyltransferase</fullName>
    </alternativeName>
    <alternativeName>
        <fullName evidence="6">23S rRNA m3Psi1915 methyltransferase</fullName>
    </alternativeName>
    <alternativeName>
        <fullName evidence="6">rRNA (pseudouridine-N3-)-methyltransferase RlmH</fullName>
    </alternativeName>
</protein>